<comment type="function">
    <text evidence="6">Catalyzes a reversible aldol reaction between acetaldehyde and D-glyceraldehyde 3-phosphate to generate 2-deoxy-D-ribose 5-phosphate.</text>
</comment>
<dbReference type="GO" id="GO:0006018">
    <property type="term" value="P:2-deoxyribose 1-phosphate catabolic process"/>
    <property type="evidence" value="ECO:0007669"/>
    <property type="project" value="UniProtKB-UniRule"/>
</dbReference>
<evidence type="ECO:0000256" key="6">
    <source>
        <dbReference type="HAMAP-Rule" id="MF_00114"/>
    </source>
</evidence>
<dbReference type="AlphaFoldDB" id="A0A7C4BA25"/>
<dbReference type="InterPro" id="IPR011343">
    <property type="entry name" value="DeoC"/>
</dbReference>
<comment type="similarity">
    <text evidence="1 6">Belongs to the DeoC/FbaB aldolase family. DeoC type 1 subfamily.</text>
</comment>
<feature type="active site" description="Schiff-base intermediate with acetaldehyde" evidence="6">
    <location>
        <position position="168"/>
    </location>
</feature>
<comment type="catalytic activity">
    <reaction evidence="5 6">
        <text>2-deoxy-D-ribose 5-phosphate = D-glyceraldehyde 3-phosphate + acetaldehyde</text>
        <dbReference type="Rhea" id="RHEA:12821"/>
        <dbReference type="ChEBI" id="CHEBI:15343"/>
        <dbReference type="ChEBI" id="CHEBI:59776"/>
        <dbReference type="ChEBI" id="CHEBI:62877"/>
        <dbReference type="EC" id="4.1.2.4"/>
    </reaction>
</comment>
<dbReference type="InterPro" id="IPR002915">
    <property type="entry name" value="DeoC/FbaB/LacD_aldolase"/>
</dbReference>
<dbReference type="SUPFAM" id="SSF51569">
    <property type="entry name" value="Aldolase"/>
    <property type="match status" value="1"/>
</dbReference>
<dbReference type="Pfam" id="PF01791">
    <property type="entry name" value="DeoC"/>
    <property type="match status" value="1"/>
</dbReference>
<accession>A0A7C4BA25</accession>
<dbReference type="Gene3D" id="3.20.20.70">
    <property type="entry name" value="Aldolase class I"/>
    <property type="match status" value="1"/>
</dbReference>
<evidence type="ECO:0000256" key="3">
    <source>
        <dbReference type="ARBA" id="ARBA00023239"/>
    </source>
</evidence>
<dbReference type="HAMAP" id="MF_00114">
    <property type="entry name" value="DeoC_type1"/>
    <property type="match status" value="1"/>
</dbReference>
<evidence type="ECO:0000256" key="4">
    <source>
        <dbReference type="ARBA" id="ARBA00023270"/>
    </source>
</evidence>
<feature type="active site" description="Proton donor/acceptor" evidence="6">
    <location>
        <position position="104"/>
    </location>
</feature>
<feature type="active site" description="Proton donor/acceptor" evidence="6">
    <location>
        <position position="198"/>
    </location>
</feature>
<dbReference type="InterPro" id="IPR028581">
    <property type="entry name" value="DeoC_typeI"/>
</dbReference>
<comment type="subcellular location">
    <subcellularLocation>
        <location evidence="6">Cytoplasm</location>
    </subcellularLocation>
</comment>
<evidence type="ECO:0000256" key="1">
    <source>
        <dbReference type="ARBA" id="ARBA00010936"/>
    </source>
</evidence>
<comment type="caution">
    <text evidence="7">The sequence shown here is derived from an EMBL/GenBank/DDBJ whole genome shotgun (WGS) entry which is preliminary data.</text>
</comment>
<evidence type="ECO:0000313" key="7">
    <source>
        <dbReference type="EMBL" id="HGI43961.1"/>
    </source>
</evidence>
<organism evidence="7">
    <name type="scientific">Thermofilum pendens</name>
    <dbReference type="NCBI Taxonomy" id="2269"/>
    <lineage>
        <taxon>Archaea</taxon>
        <taxon>Thermoproteota</taxon>
        <taxon>Thermoprotei</taxon>
        <taxon>Thermofilales</taxon>
        <taxon>Thermofilaceae</taxon>
        <taxon>Thermofilum</taxon>
    </lineage>
</organism>
<sequence>MLRVLFRRLEEVEDPVATIKSLIDHTNLRPDATLEDLERTCREALSYELYGCCIPPFYVKQAKQILRDEVKVVTVVGFPHGNTPADIKVWETKQAFEDGADEVDMVVNLGLVKSGRMEAALEEVKQVLEVARSYGGVLKVIEETGYLSEREVLELTRELARLGVDFVKTSTGFGPRGATFEDILVMRKGVEGSRTRIKAAGGIRTGLQALMFYALGAERIGTSSGTRIVDDVVRLLSKKE</sequence>
<dbReference type="GO" id="GO:0005737">
    <property type="term" value="C:cytoplasm"/>
    <property type="evidence" value="ECO:0007669"/>
    <property type="project" value="UniProtKB-SubCell"/>
</dbReference>
<evidence type="ECO:0000256" key="2">
    <source>
        <dbReference type="ARBA" id="ARBA00022490"/>
    </source>
</evidence>
<dbReference type="CDD" id="cd00959">
    <property type="entry name" value="DeoC"/>
    <property type="match status" value="1"/>
</dbReference>
<dbReference type="NCBIfam" id="TIGR00126">
    <property type="entry name" value="deoC"/>
    <property type="match status" value="1"/>
</dbReference>
<dbReference type="InterPro" id="IPR013785">
    <property type="entry name" value="Aldolase_TIM"/>
</dbReference>
<dbReference type="PANTHER" id="PTHR10889:SF1">
    <property type="entry name" value="DEOXYRIBOSE-PHOSPHATE ALDOLASE"/>
    <property type="match status" value="1"/>
</dbReference>
<keyword evidence="4 6" id="KW-0704">Schiff base</keyword>
<name>A0A7C4BA25_THEPE</name>
<proteinExistence type="inferred from homology"/>
<evidence type="ECO:0000256" key="5">
    <source>
        <dbReference type="ARBA" id="ARBA00048791"/>
    </source>
</evidence>
<dbReference type="PIRSF" id="PIRSF001357">
    <property type="entry name" value="DeoC"/>
    <property type="match status" value="1"/>
</dbReference>
<dbReference type="PANTHER" id="PTHR10889">
    <property type="entry name" value="DEOXYRIBOSE-PHOSPHATE ALDOLASE"/>
    <property type="match status" value="1"/>
</dbReference>
<dbReference type="GO" id="GO:0009264">
    <property type="term" value="P:deoxyribonucleotide catabolic process"/>
    <property type="evidence" value="ECO:0007669"/>
    <property type="project" value="UniProtKB-UniRule"/>
</dbReference>
<keyword evidence="2 6" id="KW-0963">Cytoplasm</keyword>
<dbReference type="SMART" id="SM01133">
    <property type="entry name" value="DeoC"/>
    <property type="match status" value="1"/>
</dbReference>
<protein>
    <recommendedName>
        <fullName evidence="6">Deoxyribose-phosphate aldolase</fullName>
        <shortName evidence="6">DERA</shortName>
        <ecNumber evidence="6">4.1.2.4</ecNumber>
    </recommendedName>
    <alternativeName>
        <fullName evidence="6">2-deoxy-D-ribose 5-phosphate aldolase</fullName>
    </alternativeName>
    <alternativeName>
        <fullName evidence="6">Phosphodeoxyriboaldolase</fullName>
        <shortName evidence="6">Deoxyriboaldolase</shortName>
    </alternativeName>
</protein>
<gene>
    <name evidence="6 7" type="primary">deoC</name>
    <name evidence="7" type="ORF">ENV17_06220</name>
</gene>
<dbReference type="GO" id="GO:0004139">
    <property type="term" value="F:deoxyribose-phosphate aldolase activity"/>
    <property type="evidence" value="ECO:0007669"/>
    <property type="project" value="UniProtKB-UniRule"/>
</dbReference>
<comment type="pathway">
    <text evidence="6">Carbohydrate degradation; 2-deoxy-D-ribose 1-phosphate degradation; D-glyceraldehyde 3-phosphate and acetaldehyde from 2-deoxy-alpha-D-ribose 1-phosphate: step 2/2.</text>
</comment>
<dbReference type="EC" id="4.1.2.4" evidence="6"/>
<dbReference type="FunFam" id="3.20.20.70:FF:000044">
    <property type="entry name" value="Deoxyribose-phosphate aldolase"/>
    <property type="match status" value="1"/>
</dbReference>
<reference evidence="7" key="1">
    <citation type="journal article" date="2020" name="mSystems">
        <title>Genome- and Community-Level Interaction Insights into Carbon Utilization and Element Cycling Functions of Hydrothermarchaeota in Hydrothermal Sediment.</title>
        <authorList>
            <person name="Zhou Z."/>
            <person name="Liu Y."/>
            <person name="Xu W."/>
            <person name="Pan J."/>
            <person name="Luo Z.H."/>
            <person name="Li M."/>
        </authorList>
    </citation>
    <scope>NUCLEOTIDE SEQUENCE [LARGE SCALE GENOMIC DNA]</scope>
    <source>
        <strain evidence="7">SpSt-735</strain>
    </source>
</reference>
<dbReference type="EMBL" id="DTFI01000158">
    <property type="protein sequence ID" value="HGI43961.1"/>
    <property type="molecule type" value="Genomic_DNA"/>
</dbReference>
<keyword evidence="3 6" id="KW-0456">Lyase</keyword>
<dbReference type="GO" id="GO:0016052">
    <property type="term" value="P:carbohydrate catabolic process"/>
    <property type="evidence" value="ECO:0007669"/>
    <property type="project" value="TreeGrafter"/>
</dbReference>
<dbReference type="UniPathway" id="UPA00002">
    <property type="reaction ID" value="UER00468"/>
</dbReference>